<dbReference type="AlphaFoldDB" id="A0A174CJD2"/>
<keyword evidence="2" id="KW-0378">Hydrolase</keyword>
<dbReference type="PROSITE" id="PS51704">
    <property type="entry name" value="GP_PDE"/>
    <property type="match status" value="1"/>
</dbReference>
<dbReference type="SUPFAM" id="SSF51695">
    <property type="entry name" value="PLC-like phosphodiesterases"/>
    <property type="match status" value="1"/>
</dbReference>
<organism evidence="2 3">
    <name type="scientific">Clostridium disporicum</name>
    <dbReference type="NCBI Taxonomy" id="84024"/>
    <lineage>
        <taxon>Bacteria</taxon>
        <taxon>Bacillati</taxon>
        <taxon>Bacillota</taxon>
        <taxon>Clostridia</taxon>
        <taxon>Eubacteriales</taxon>
        <taxon>Clostridiaceae</taxon>
        <taxon>Clostridium</taxon>
    </lineage>
</organism>
<dbReference type="Proteomes" id="UP000095594">
    <property type="component" value="Unassembled WGS sequence"/>
</dbReference>
<evidence type="ECO:0000313" key="2">
    <source>
        <dbReference type="EMBL" id="CUO11656.1"/>
    </source>
</evidence>
<dbReference type="InterPro" id="IPR017946">
    <property type="entry name" value="PLC-like_Pdiesterase_TIM-brl"/>
</dbReference>
<gene>
    <name evidence="2" type="primary">ugpQ_1</name>
    <name evidence="2" type="ORF">ERS852471_00986</name>
</gene>
<dbReference type="RefSeq" id="WP_055264521.1">
    <property type="nucleotide sequence ID" value="NZ_CABIXQ010000005.1"/>
</dbReference>
<accession>A0A174CJD2</accession>
<feature type="domain" description="GP-PDE" evidence="1">
    <location>
        <begin position="2"/>
        <end position="238"/>
    </location>
</feature>
<reference evidence="2 3" key="1">
    <citation type="submission" date="2015-09" db="EMBL/GenBank/DDBJ databases">
        <authorList>
            <consortium name="Pathogen Informatics"/>
        </authorList>
    </citation>
    <scope>NUCLEOTIDE SEQUENCE [LARGE SCALE GENOMIC DNA]</scope>
    <source>
        <strain evidence="2 3">2789STDY5834856</strain>
    </source>
</reference>
<dbReference type="OrthoDB" id="384721at2"/>
<sequence>MTKNFAHRGFSSKYPENTLLAFEKAIEVGVDGMEFDVQLTKDGEIVIIHDETIDRTSNGSGRVKDFTYEELLQYDFSASFTGQFGYIKIPLLREYFDLVKDTEIISNIELKNSVYDYEDLEEKVYELIVEYGLDKKVIISSFNHESIIKMKKIDSEIKCGFLSDCWMIEPGKYTKAYGIECFHPAGYYLTGEKVKAIHNEGIEVNVWLGKEPMDYKKLIDMEIDVLISNDPDIVGEILKNK</sequence>
<dbReference type="Pfam" id="PF03009">
    <property type="entry name" value="GDPD"/>
    <property type="match status" value="1"/>
</dbReference>
<dbReference type="EC" id="3.1.4.46" evidence="2"/>
<protein>
    <submittedName>
        <fullName evidence="2">Glycerophosphoryl diester phosphodiesterase family protein</fullName>
        <ecNumber evidence="2">3.1.4.46</ecNumber>
    </submittedName>
</protein>
<dbReference type="CDD" id="cd08563">
    <property type="entry name" value="GDPD_TtGDE_like"/>
    <property type="match status" value="1"/>
</dbReference>
<evidence type="ECO:0000313" key="3">
    <source>
        <dbReference type="Proteomes" id="UP000095594"/>
    </source>
</evidence>
<name>A0A174CJD2_9CLOT</name>
<dbReference type="GO" id="GO:0006629">
    <property type="term" value="P:lipid metabolic process"/>
    <property type="evidence" value="ECO:0007669"/>
    <property type="project" value="InterPro"/>
</dbReference>
<evidence type="ECO:0000259" key="1">
    <source>
        <dbReference type="PROSITE" id="PS51704"/>
    </source>
</evidence>
<dbReference type="PANTHER" id="PTHR46211:SF1">
    <property type="entry name" value="GLYCEROPHOSPHODIESTER PHOSPHODIESTERASE, CYTOPLASMIC"/>
    <property type="match status" value="1"/>
</dbReference>
<dbReference type="PANTHER" id="PTHR46211">
    <property type="entry name" value="GLYCEROPHOSPHORYL DIESTER PHOSPHODIESTERASE"/>
    <property type="match status" value="1"/>
</dbReference>
<proteinExistence type="predicted"/>
<dbReference type="GO" id="GO:0008889">
    <property type="term" value="F:glycerophosphodiester phosphodiesterase activity"/>
    <property type="evidence" value="ECO:0007669"/>
    <property type="project" value="UniProtKB-EC"/>
</dbReference>
<dbReference type="Gene3D" id="3.20.20.190">
    <property type="entry name" value="Phosphatidylinositol (PI) phosphodiesterase"/>
    <property type="match status" value="1"/>
</dbReference>
<dbReference type="EMBL" id="CYZX01000005">
    <property type="protein sequence ID" value="CUO11656.1"/>
    <property type="molecule type" value="Genomic_DNA"/>
</dbReference>
<dbReference type="InterPro" id="IPR030395">
    <property type="entry name" value="GP_PDE_dom"/>
</dbReference>